<dbReference type="InterPro" id="IPR008972">
    <property type="entry name" value="Cupredoxin"/>
</dbReference>
<evidence type="ECO:0000256" key="6">
    <source>
        <dbReference type="ARBA" id="ARBA00011738"/>
    </source>
</evidence>
<feature type="binding site" evidence="18">
    <location>
        <position position="513"/>
    </location>
    <ligand>
        <name>Cu cation</name>
        <dbReference type="ChEBI" id="CHEBI:23378"/>
        <label>Z4</label>
    </ligand>
</feature>
<feature type="binding site" evidence="18">
    <location>
        <position position="293"/>
    </location>
    <ligand>
        <name>Ca(2+)</name>
        <dbReference type="ChEBI" id="CHEBI:29108"/>
        <label>2</label>
    </ligand>
</feature>
<feature type="binding site" evidence="18">
    <location>
        <position position="488"/>
    </location>
    <ligand>
        <name>Ca(2+)</name>
        <dbReference type="ChEBI" id="CHEBI:29108"/>
        <label>1</label>
    </ligand>
</feature>
<feature type="binding site" evidence="18">
    <location>
        <position position="645"/>
    </location>
    <ligand>
        <name>Cu cation</name>
        <dbReference type="ChEBI" id="CHEBI:23378"/>
        <label>A2</label>
    </ligand>
</feature>
<feature type="region of interest" description="Disordered" evidence="19">
    <location>
        <begin position="1"/>
        <end position="24"/>
    </location>
</feature>
<comment type="caution">
    <text evidence="21">The sequence shown here is derived from an EMBL/GenBank/DDBJ whole genome shotgun (WGS) entry which is preliminary data.</text>
</comment>
<comment type="subcellular location">
    <subcellularLocation>
        <location evidence="2 18">Periplasm</location>
    </subcellularLocation>
</comment>
<keyword evidence="11 18" id="KW-0574">Periplasm</keyword>
<dbReference type="eggNOG" id="COG4263">
    <property type="taxonomic scope" value="Bacteria"/>
</dbReference>
<dbReference type="GO" id="GO:0004129">
    <property type="term" value="F:cytochrome-c oxidase activity"/>
    <property type="evidence" value="ECO:0007669"/>
    <property type="project" value="InterPro"/>
</dbReference>
<dbReference type="Pfam" id="PF18764">
    <property type="entry name" value="nos_propeller"/>
    <property type="match status" value="1"/>
</dbReference>
<organism evidence="21 22">
    <name type="scientific">Salinisphaera shabanensis E1L3A</name>
    <dbReference type="NCBI Taxonomy" id="1033802"/>
    <lineage>
        <taxon>Bacteria</taxon>
        <taxon>Pseudomonadati</taxon>
        <taxon>Pseudomonadota</taxon>
        <taxon>Gammaproteobacteria</taxon>
        <taxon>Salinisphaerales</taxon>
        <taxon>Salinisphaeraceae</taxon>
        <taxon>Salinisphaera</taxon>
    </lineage>
</organism>
<comment type="similarity">
    <text evidence="4 18">In the C-terminal section; belongs to the cytochrome c oxidase subunit 2 family.</text>
</comment>
<comment type="cofactor">
    <cofactor evidence="18">
        <name>Ca(2+)</name>
        <dbReference type="ChEBI" id="CHEBI:29108"/>
    </cofactor>
    <text evidence="18">Binds 2 calcium ions per subunit.</text>
</comment>
<evidence type="ECO:0000256" key="10">
    <source>
        <dbReference type="ARBA" id="ARBA00022729"/>
    </source>
</evidence>
<evidence type="ECO:0000256" key="8">
    <source>
        <dbReference type="ARBA" id="ARBA00016560"/>
    </source>
</evidence>
<evidence type="ECO:0000256" key="7">
    <source>
        <dbReference type="ARBA" id="ARBA00011896"/>
    </source>
</evidence>
<feature type="binding site" evidence="18">
    <location>
        <position position="205"/>
    </location>
    <ligand>
        <name>Cu cation</name>
        <dbReference type="ChEBI" id="CHEBI:23378"/>
        <label>Z2</label>
    </ligand>
</feature>
<keyword evidence="10 18" id="KW-0732">Signal</keyword>
<dbReference type="GO" id="GO:0019333">
    <property type="term" value="P:denitrification pathway"/>
    <property type="evidence" value="ECO:0007669"/>
    <property type="project" value="UniProtKB-UniPathway"/>
</dbReference>
<dbReference type="PROSITE" id="PS50857">
    <property type="entry name" value="COX2_CUA"/>
    <property type="match status" value="1"/>
</dbReference>
<evidence type="ECO:0000256" key="11">
    <source>
        <dbReference type="ARBA" id="ARBA00022764"/>
    </source>
</evidence>
<feature type="binding site" evidence="18">
    <location>
        <position position="285"/>
    </location>
    <ligand>
        <name>Ca(2+)</name>
        <dbReference type="ChEBI" id="CHEBI:29108"/>
        <label>2</label>
    </ligand>
</feature>
<feature type="binding site" evidence="18">
    <location>
        <position position="346"/>
    </location>
    <ligand>
        <name>Cu cation</name>
        <dbReference type="ChEBI" id="CHEBI:23378"/>
        <label>Z1</label>
    </ligand>
</feature>
<dbReference type="InterPro" id="IPR002429">
    <property type="entry name" value="CcO_II-like_C"/>
</dbReference>
<reference evidence="21 22" key="2">
    <citation type="journal article" date="2013" name="PLoS ONE">
        <title>INDIGO - INtegrated Data Warehouse of MIcrobial GenOmes with Examples from the Red Sea Extremophiles.</title>
        <authorList>
            <person name="Alam I."/>
            <person name="Antunes A."/>
            <person name="Kamau A.A."/>
            <person name="Ba Alawi W."/>
            <person name="Kalkatawi M."/>
            <person name="Stingl U."/>
            <person name="Bajic V.B."/>
        </authorList>
    </citation>
    <scope>NUCLEOTIDE SEQUENCE [LARGE SCALE GENOMIC DNA]</scope>
    <source>
        <strain evidence="21 22">E1L3A</strain>
    </source>
</reference>
<sequence length="659" mass="72964">MSDNRHGNQGGPNPSEEQLTRQGASRRAFLGNSGKLASLATVPGLIGGMGAAAWALKPVTATAASGENSGTVAPGELDDYYGFYSSGQTGEVRVYGIPSMRELMRIPVFNRCSATGWGRTNESLKILRDGLTDQTRAYLDEYGESRHGVWVNGDAHHPHPSYKDGTHDGRYLFIQDKANSRVARIRLDVMKCDKIVEVPNATAMHGMRPQKVPHTKYVFVNGEHRIPLPNDGTNMDATDDYRAVFSAVDAETMTVAWQVIVDGNLDNNDCDYLGKYTFSTCYNSEGGVTLREMTANEQDWVVVFNIKRIEEAVKNGNAKMMNGVPVVDGRHGSKLTAYIPVSKSPHGINTAPDKNHVAINGKLSPTVSLMDVRKLDDVFAGKIEPREAIVAEPELGLGPLHTAYDGRGNAYTTVFIDSQIVKWDMEKAIRAYNGEEVNPIIQKLDVHYQPGHNHTSMGETLEADGKWMVSLNKFSKDRFLNVGPLKPENDQLIDISGDEMKLVHDGPTFAEPHDISIVRADIVQPSRVWDRDDPIFAPAREMAEADGLELRGASKIVRDGNKVRVYMFSVAPAFSMNEFRVKQGDEVTVIVTNMDSIGDLTHGFTLENYGLAMEISSQQTSSITFTAHRPGVHWYYCQWFCHALHMEMRGRMLVEPKEA</sequence>
<dbReference type="UniPathway" id="UPA00652">
    <property type="reaction ID" value="UER00709"/>
</dbReference>
<dbReference type="GO" id="GO:0005509">
    <property type="term" value="F:calcium ion binding"/>
    <property type="evidence" value="ECO:0007669"/>
    <property type="project" value="UniProtKB-UniRule"/>
</dbReference>
<evidence type="ECO:0000313" key="22">
    <source>
        <dbReference type="Proteomes" id="UP000006242"/>
    </source>
</evidence>
<dbReference type="InterPro" id="IPR015943">
    <property type="entry name" value="WD40/YVTN_repeat-like_dom_sf"/>
</dbReference>
<feature type="binding site" evidence="18">
    <location>
        <position position="401"/>
    </location>
    <ligand>
        <name>Cu cation</name>
        <dbReference type="ChEBI" id="CHEBI:23378"/>
        <label>Z1</label>
    </ligand>
</feature>
<gene>
    <name evidence="18 21" type="primary">nosZ</name>
    <name evidence="21" type="ORF">SSPSH_003703</name>
</gene>
<reference evidence="21 22" key="1">
    <citation type="journal article" date="2011" name="J. Bacteriol.">
        <title>Genome sequence of Salinisphaera shabanensis, a gammaproteobacterium from the harsh, variable environment of the brine-seawater interface of the Shaban Deep in the Red Sea.</title>
        <authorList>
            <person name="Antunes A."/>
            <person name="Alam I."/>
            <person name="Bajic V.B."/>
            <person name="Stingl U."/>
        </authorList>
    </citation>
    <scope>NUCLEOTIDE SEQUENCE [LARGE SCALE GENOMIC DNA]</scope>
    <source>
        <strain evidence="21 22">E1L3A</strain>
    </source>
</reference>
<evidence type="ECO:0000256" key="3">
    <source>
        <dbReference type="ARBA" id="ARBA00004779"/>
    </source>
</evidence>
<feature type="binding site" evidence="18">
    <location>
        <position position="473"/>
    </location>
    <ligand>
        <name>Ca(2+)</name>
        <dbReference type="ChEBI" id="CHEBI:29108"/>
        <label>1</label>
    </ligand>
</feature>
<dbReference type="GO" id="GO:0016020">
    <property type="term" value="C:membrane"/>
    <property type="evidence" value="ECO:0007669"/>
    <property type="project" value="InterPro"/>
</dbReference>
<comment type="pathway">
    <text evidence="3">Nitrogen metabolism; nitrate reduction (denitrification); dinitrogen from nitrate: step 4/4.</text>
</comment>
<dbReference type="Pfam" id="PF18793">
    <property type="entry name" value="nos_propeller_2"/>
    <property type="match status" value="1"/>
</dbReference>
<dbReference type="InterPro" id="IPR041114">
    <property type="entry name" value="Nos_propeller"/>
</dbReference>
<feature type="binding site" evidence="18">
    <location>
        <position position="282"/>
    </location>
    <ligand>
        <name>Ca(2+)</name>
        <dbReference type="ChEBI" id="CHEBI:29108"/>
        <label>2</label>
    </ligand>
</feature>
<proteinExistence type="inferred from homology"/>
<evidence type="ECO:0000256" key="16">
    <source>
        <dbReference type="ARBA" id="ARBA00032847"/>
    </source>
</evidence>
<dbReference type="STRING" id="1033802.SSPSH_003703"/>
<feature type="binding site" evidence="18">
    <location>
        <position position="602"/>
    </location>
    <ligand>
        <name>Cu cation</name>
        <dbReference type="ChEBI" id="CHEBI:23378"/>
        <label>A1</label>
    </ligand>
</feature>
<feature type="binding site" evidence="18">
    <location>
        <position position="637"/>
    </location>
    <ligand>
        <name>Cu cation</name>
        <dbReference type="ChEBI" id="CHEBI:23378"/>
        <label>A1</label>
    </ligand>
</feature>
<dbReference type="PROSITE" id="PS51318">
    <property type="entry name" value="TAT"/>
    <property type="match status" value="1"/>
</dbReference>
<keyword evidence="14 18" id="KW-0186">Copper</keyword>
<evidence type="ECO:0000256" key="5">
    <source>
        <dbReference type="ARBA" id="ARBA00010372"/>
    </source>
</evidence>
<evidence type="ECO:0000256" key="14">
    <source>
        <dbReference type="ARBA" id="ARBA00023008"/>
    </source>
</evidence>
<comment type="PTM">
    <text evidence="18">Predicted to be exported by the Tat system. The position of the signal peptide cleavage has not been experimentally proven.</text>
</comment>
<dbReference type="RefSeq" id="WP_006915220.1">
    <property type="nucleotide sequence ID" value="NZ_AFNV02000037.1"/>
</dbReference>
<evidence type="ECO:0000259" key="20">
    <source>
        <dbReference type="PROSITE" id="PS50857"/>
    </source>
</evidence>
<feature type="binding site" evidence="18">
    <location>
        <position position="156"/>
    </location>
    <ligand>
        <name>Cu cation</name>
        <dbReference type="ChEBI" id="CHEBI:23378"/>
        <label>Z2</label>
    </ligand>
</feature>
<feature type="binding site" evidence="18">
    <location>
        <position position="452"/>
    </location>
    <ligand>
        <name>Cu cation</name>
        <dbReference type="ChEBI" id="CHEBI:23378"/>
        <label>Z3</label>
    </ligand>
</feature>
<name>U2E0M3_9GAMM</name>
<evidence type="ECO:0000256" key="12">
    <source>
        <dbReference type="ARBA" id="ARBA00022837"/>
    </source>
</evidence>
<keyword evidence="9 18" id="KW-0479">Metal-binding</keyword>
<dbReference type="HAMAP" id="MF_00716">
    <property type="entry name" value="NosZ"/>
    <property type="match status" value="1"/>
</dbReference>
<comment type="subunit">
    <text evidence="6 18">Homodimer.</text>
</comment>
<feature type="binding site" evidence="18">
    <location>
        <position position="157"/>
    </location>
    <ligand>
        <name>Cu cation</name>
        <dbReference type="ChEBI" id="CHEBI:23378"/>
        <label>Z3</label>
    </ligand>
</feature>
<dbReference type="PANTHER" id="PTHR42838">
    <property type="entry name" value="CYTOCHROME C OXIDASE SUBUNIT II"/>
    <property type="match status" value="1"/>
</dbReference>
<evidence type="ECO:0000313" key="21">
    <source>
        <dbReference type="EMBL" id="ERJ17491.1"/>
    </source>
</evidence>
<keyword evidence="13 18" id="KW-0560">Oxidoreductase</keyword>
<comment type="catalytic activity">
    <reaction evidence="17 18">
        <text>N2 + 2 Fe(III)-[cytochrome c] + H2O = nitrous oxide + 2 Fe(II)-[cytochrome c] + 2 H(+)</text>
        <dbReference type="Rhea" id="RHEA:43108"/>
        <dbReference type="Rhea" id="RHEA-COMP:10350"/>
        <dbReference type="Rhea" id="RHEA-COMP:14399"/>
        <dbReference type="ChEBI" id="CHEBI:15377"/>
        <dbReference type="ChEBI" id="CHEBI:15378"/>
        <dbReference type="ChEBI" id="CHEBI:17045"/>
        <dbReference type="ChEBI" id="CHEBI:17997"/>
        <dbReference type="ChEBI" id="CHEBI:29033"/>
        <dbReference type="ChEBI" id="CHEBI:29034"/>
        <dbReference type="EC" id="1.7.2.4"/>
    </reaction>
</comment>
<comment type="function">
    <text evidence="1 18">Nitrous-oxide reductase is part of a bacterial respiratory system which is activated under anaerobic conditions in the presence of nitrate or nitrous oxide.</text>
</comment>
<dbReference type="InterPro" id="IPR006311">
    <property type="entry name" value="TAT_signal"/>
</dbReference>
<accession>U2E0M3</accession>
<dbReference type="EC" id="1.7.2.4" evidence="7 18"/>
<dbReference type="NCBIfam" id="TIGR04244">
    <property type="entry name" value="nitrous_NosZ_RR"/>
    <property type="match status" value="1"/>
</dbReference>
<feature type="binding site" evidence="18">
    <location>
        <position position="344"/>
    </location>
    <ligand>
        <name>Ca(2+)</name>
        <dbReference type="ChEBI" id="CHEBI:29108"/>
        <label>2</label>
    </ligand>
</feature>
<dbReference type="OrthoDB" id="9759695at2"/>
<evidence type="ECO:0000256" key="18">
    <source>
        <dbReference type="HAMAP-Rule" id="MF_00716"/>
    </source>
</evidence>
<feature type="binding site" evidence="18">
    <location>
        <position position="299"/>
    </location>
    <ligand>
        <name>Ca(2+)</name>
        <dbReference type="ChEBI" id="CHEBI:29108"/>
        <label>2</label>
    </ligand>
</feature>
<comment type="similarity">
    <text evidence="5 18">Belongs to the NosZ family.</text>
</comment>
<feature type="binding site" evidence="18">
    <location>
        <position position="641"/>
    </location>
    <ligand>
        <name>Cu cation</name>
        <dbReference type="ChEBI" id="CHEBI:23378"/>
        <label>A1</label>
    </ligand>
</feature>
<feature type="binding site" evidence="18">
    <location>
        <position position="648"/>
    </location>
    <ligand>
        <name>Cu cation</name>
        <dbReference type="ChEBI" id="CHEBI:23378"/>
        <label>A1</label>
    </ligand>
</feature>
<feature type="binding site" evidence="18">
    <location>
        <position position="641"/>
    </location>
    <ligand>
        <name>Cu cation</name>
        <dbReference type="ChEBI" id="CHEBI:23378"/>
        <label>A2</label>
    </ligand>
</feature>
<evidence type="ECO:0000256" key="1">
    <source>
        <dbReference type="ARBA" id="ARBA00003034"/>
    </source>
</evidence>
<keyword evidence="22" id="KW-1185">Reference proteome</keyword>
<dbReference type="Gene3D" id="2.60.40.420">
    <property type="entry name" value="Cupredoxins - blue copper proteins"/>
    <property type="match status" value="1"/>
</dbReference>
<feature type="domain" description="Cytochrome oxidase subunit II copper A binding" evidence="20">
    <location>
        <begin position="558"/>
        <end position="659"/>
    </location>
</feature>
<comment type="cofactor">
    <cofactor evidence="18">
        <name>Cu cation</name>
        <dbReference type="ChEBI" id="CHEBI:23378"/>
    </cofactor>
    <text evidence="18">Binds 6 Cu cations per subunit. Each subunit contains 2 copper centers; Cu(A) (binuclear) and Cu(Z) (tetranuclear). Cu(Z) is thought to be the site of nitrous oxide reduction.</text>
</comment>
<feature type="binding site" evidence="18">
    <location>
        <position position="639"/>
    </location>
    <ligand>
        <name>Cu cation</name>
        <dbReference type="ChEBI" id="CHEBI:23378"/>
        <label>A2</label>
    </ligand>
</feature>
<dbReference type="SUPFAM" id="SSF50974">
    <property type="entry name" value="Nitrous oxide reductase, N-terminal domain"/>
    <property type="match status" value="1"/>
</dbReference>
<dbReference type="Gene3D" id="2.130.10.10">
    <property type="entry name" value="YVTN repeat-like/Quinoprotein amine dehydrogenase"/>
    <property type="match status" value="1"/>
</dbReference>
<dbReference type="SUPFAM" id="SSF49503">
    <property type="entry name" value="Cupredoxins"/>
    <property type="match status" value="1"/>
</dbReference>
<dbReference type="Proteomes" id="UP000006242">
    <property type="component" value="Unassembled WGS sequence"/>
</dbReference>
<dbReference type="GO" id="GO:0050304">
    <property type="term" value="F:nitrous-oxide reductase activity"/>
    <property type="evidence" value="ECO:0007669"/>
    <property type="project" value="UniProtKB-UniRule"/>
</dbReference>
<dbReference type="EMBL" id="AFNV02000037">
    <property type="protein sequence ID" value="ERJ17491.1"/>
    <property type="molecule type" value="Genomic_DNA"/>
</dbReference>
<evidence type="ECO:0000256" key="2">
    <source>
        <dbReference type="ARBA" id="ARBA00004418"/>
    </source>
</evidence>
<keyword evidence="12 18" id="KW-0106">Calcium</keyword>
<protein>
    <recommendedName>
        <fullName evidence="8 18">Nitrous-oxide reductase</fullName>
        <ecNumber evidence="7 18">1.7.2.4</ecNumber>
    </recommendedName>
    <alternativeName>
        <fullName evidence="15 18">N(2)OR</fullName>
    </alternativeName>
    <alternativeName>
        <fullName evidence="16 18">N2O reductase</fullName>
    </alternativeName>
</protein>
<dbReference type="InterPro" id="IPR041142">
    <property type="entry name" value="NOS_propeller_2"/>
</dbReference>
<dbReference type="AlphaFoldDB" id="U2E0M3"/>
<feature type="binding site" evidence="18">
    <location>
        <position position="637"/>
    </location>
    <ligand>
        <name>Cu cation</name>
        <dbReference type="ChEBI" id="CHEBI:23378"/>
        <label>A2</label>
    </ligand>
</feature>
<feature type="compositionally biased region" description="Polar residues" evidence="19">
    <location>
        <begin position="11"/>
        <end position="23"/>
    </location>
</feature>
<evidence type="ECO:0000256" key="4">
    <source>
        <dbReference type="ARBA" id="ARBA00006790"/>
    </source>
</evidence>
<dbReference type="GO" id="GO:0005507">
    <property type="term" value="F:copper ion binding"/>
    <property type="evidence" value="ECO:0007669"/>
    <property type="project" value="UniProtKB-UniRule"/>
</dbReference>
<evidence type="ECO:0000256" key="15">
    <source>
        <dbReference type="ARBA" id="ARBA00031077"/>
    </source>
</evidence>
<dbReference type="InterPro" id="IPR051403">
    <property type="entry name" value="NosZ/Cyto_c_oxidase_sub2"/>
</dbReference>
<evidence type="ECO:0000256" key="17">
    <source>
        <dbReference type="ARBA" id="ARBA00049555"/>
    </source>
</evidence>
<feature type="region of interest" description="COX2-like" evidence="18">
    <location>
        <begin position="561"/>
        <end position="659"/>
    </location>
</feature>
<evidence type="ECO:0000256" key="13">
    <source>
        <dbReference type="ARBA" id="ARBA00023002"/>
    </source>
</evidence>
<dbReference type="InterPro" id="IPR011045">
    <property type="entry name" value="N2O_reductase_N"/>
</dbReference>
<dbReference type="GO" id="GO:0042597">
    <property type="term" value="C:periplasmic space"/>
    <property type="evidence" value="ECO:0007669"/>
    <property type="project" value="UniProtKB-SubCell"/>
</dbReference>
<evidence type="ECO:0000256" key="19">
    <source>
        <dbReference type="SAM" id="MobiDB-lite"/>
    </source>
</evidence>
<dbReference type="PANTHER" id="PTHR42838:SF2">
    <property type="entry name" value="NITROUS-OXIDE REDUCTASE"/>
    <property type="match status" value="1"/>
</dbReference>
<dbReference type="InterPro" id="IPR023644">
    <property type="entry name" value="NO_Rdtase"/>
</dbReference>
<evidence type="ECO:0000256" key="9">
    <source>
        <dbReference type="ARBA" id="ARBA00022723"/>
    </source>
</evidence>